<feature type="domain" description="Tyr recombinase" evidence="3">
    <location>
        <begin position="1"/>
        <end position="178"/>
    </location>
</feature>
<dbReference type="AlphaFoldDB" id="A0A127MAJ6"/>
<dbReference type="Gene3D" id="1.10.443.10">
    <property type="entry name" value="Intergrase catalytic core"/>
    <property type="match status" value="1"/>
</dbReference>
<dbReference type="Pfam" id="PF00589">
    <property type="entry name" value="Phage_integrase"/>
    <property type="match status" value="1"/>
</dbReference>
<sequence length="184" mass="20409">MATVEAVKTLVEVKYVANLLNKHRGEIYSDLWVFGVNVGLRISDLLPITLAQGKTGTLEIVEGKTAKKRKITLNDTAMSIVNKRIVNNPSHVYLFQVDSNRARNKPLSRSAVSKAFAEVGEMVDVKLGTHSMRKTLGWVMHSQGASIERVCKVLNHSHPAVTMRYIGLTEADTQAAYSEFEIKV</sequence>
<dbReference type="InterPro" id="IPR050090">
    <property type="entry name" value="Tyrosine_recombinase_XerCD"/>
</dbReference>
<name>A0A127MAJ6_9GAMM</name>
<evidence type="ECO:0000313" key="5">
    <source>
        <dbReference type="Proteomes" id="UP000074119"/>
    </source>
</evidence>
<proteinExistence type="predicted"/>
<dbReference type="SUPFAM" id="SSF56349">
    <property type="entry name" value="DNA breaking-rejoining enzymes"/>
    <property type="match status" value="1"/>
</dbReference>
<gene>
    <name evidence="4" type="ORF">AZF00_00785</name>
</gene>
<dbReference type="InterPro" id="IPR011010">
    <property type="entry name" value="DNA_brk_join_enz"/>
</dbReference>
<dbReference type="KEGG" id="zal:AZF00_00785"/>
<evidence type="ECO:0000256" key="2">
    <source>
        <dbReference type="ARBA" id="ARBA00023172"/>
    </source>
</evidence>
<protein>
    <submittedName>
        <fullName evidence="4">Integrase</fullName>
    </submittedName>
</protein>
<dbReference type="GO" id="GO:0006310">
    <property type="term" value="P:DNA recombination"/>
    <property type="evidence" value="ECO:0007669"/>
    <property type="project" value="UniProtKB-KW"/>
</dbReference>
<accession>A0A127MAJ6</accession>
<evidence type="ECO:0000259" key="3">
    <source>
        <dbReference type="PROSITE" id="PS51898"/>
    </source>
</evidence>
<reference evidence="4 5" key="1">
    <citation type="submission" date="2015-12" db="EMBL/GenBank/DDBJ databases">
        <authorList>
            <person name="Shamseldin A."/>
            <person name="Moawad H."/>
            <person name="Abd El-Rahim W.M."/>
            <person name="Sadowsky M.J."/>
        </authorList>
    </citation>
    <scope>NUCLEOTIDE SEQUENCE [LARGE SCALE GENOMIC DNA]</scope>
    <source>
        <strain evidence="4 5">SM2</strain>
    </source>
</reference>
<dbReference type="InterPro" id="IPR013762">
    <property type="entry name" value="Integrase-like_cat_sf"/>
</dbReference>
<dbReference type="STRING" id="1470434.AZF00_00785"/>
<dbReference type="GO" id="GO:0015074">
    <property type="term" value="P:DNA integration"/>
    <property type="evidence" value="ECO:0007669"/>
    <property type="project" value="UniProtKB-KW"/>
</dbReference>
<dbReference type="Proteomes" id="UP000074119">
    <property type="component" value="Chromosome"/>
</dbReference>
<evidence type="ECO:0000256" key="1">
    <source>
        <dbReference type="ARBA" id="ARBA00022908"/>
    </source>
</evidence>
<organism evidence="4 5">
    <name type="scientific">Zhongshania aliphaticivorans</name>
    <dbReference type="NCBI Taxonomy" id="1470434"/>
    <lineage>
        <taxon>Bacteria</taxon>
        <taxon>Pseudomonadati</taxon>
        <taxon>Pseudomonadota</taxon>
        <taxon>Gammaproteobacteria</taxon>
        <taxon>Cellvibrionales</taxon>
        <taxon>Spongiibacteraceae</taxon>
        <taxon>Zhongshania</taxon>
    </lineage>
</organism>
<dbReference type="InterPro" id="IPR002104">
    <property type="entry name" value="Integrase_catalytic"/>
</dbReference>
<dbReference type="PANTHER" id="PTHR30349:SF82">
    <property type="entry name" value="INTEGRASE_RECOMBINASE YOEC-RELATED"/>
    <property type="match status" value="1"/>
</dbReference>
<dbReference type="PANTHER" id="PTHR30349">
    <property type="entry name" value="PHAGE INTEGRASE-RELATED"/>
    <property type="match status" value="1"/>
</dbReference>
<keyword evidence="1" id="KW-0229">DNA integration</keyword>
<dbReference type="EMBL" id="CP014544">
    <property type="protein sequence ID" value="AMO70236.1"/>
    <property type="molecule type" value="Genomic_DNA"/>
</dbReference>
<evidence type="ECO:0000313" key="4">
    <source>
        <dbReference type="EMBL" id="AMO70236.1"/>
    </source>
</evidence>
<dbReference type="GO" id="GO:0003677">
    <property type="term" value="F:DNA binding"/>
    <property type="evidence" value="ECO:0007669"/>
    <property type="project" value="InterPro"/>
</dbReference>
<keyword evidence="2" id="KW-0233">DNA recombination</keyword>
<dbReference type="PROSITE" id="PS51898">
    <property type="entry name" value="TYR_RECOMBINASE"/>
    <property type="match status" value="1"/>
</dbReference>